<dbReference type="Pfam" id="PF00406">
    <property type="entry name" value="ADK"/>
    <property type="match status" value="1"/>
</dbReference>
<dbReference type="InterPro" id="IPR027417">
    <property type="entry name" value="P-loop_NTPase"/>
</dbReference>
<name>A0A7S0CD45_9STRA</name>
<dbReference type="PROSITE" id="PS00113">
    <property type="entry name" value="ADENYLATE_KINASE"/>
    <property type="match status" value="1"/>
</dbReference>
<evidence type="ECO:0000256" key="4">
    <source>
        <dbReference type="RuleBase" id="RU003330"/>
    </source>
</evidence>
<dbReference type="GO" id="GO:0019205">
    <property type="term" value="F:nucleobase-containing compound kinase activity"/>
    <property type="evidence" value="ECO:0007669"/>
    <property type="project" value="InterPro"/>
</dbReference>
<accession>A0A7S0CD45</accession>
<dbReference type="EMBL" id="HBEL01031680">
    <property type="protein sequence ID" value="CAD8418668.1"/>
    <property type="molecule type" value="Transcribed_RNA"/>
</dbReference>
<keyword evidence="1 4" id="KW-0808">Transferase</keyword>
<proteinExistence type="inferred from homology"/>
<dbReference type="InterPro" id="IPR000850">
    <property type="entry name" value="Adenylat/UMP-CMP_kin"/>
</dbReference>
<dbReference type="CDD" id="cd01428">
    <property type="entry name" value="ADK"/>
    <property type="match status" value="1"/>
</dbReference>
<dbReference type="HAMAP" id="MF_00235">
    <property type="entry name" value="Adenylate_kinase_Adk"/>
    <property type="match status" value="1"/>
</dbReference>
<dbReference type="SUPFAM" id="SSF52540">
    <property type="entry name" value="P-loop containing nucleoside triphosphate hydrolases"/>
    <property type="match status" value="1"/>
</dbReference>
<protein>
    <submittedName>
        <fullName evidence="5">Uncharacterized protein</fullName>
    </submittedName>
</protein>
<keyword evidence="2" id="KW-0547">Nucleotide-binding</keyword>
<comment type="similarity">
    <text evidence="4">Belongs to the adenylate kinase family.</text>
</comment>
<dbReference type="PANTHER" id="PTHR23359">
    <property type="entry name" value="NUCLEOTIDE KINASE"/>
    <property type="match status" value="1"/>
</dbReference>
<evidence type="ECO:0000313" key="5">
    <source>
        <dbReference type="EMBL" id="CAD8418668.1"/>
    </source>
</evidence>
<reference evidence="5" key="1">
    <citation type="submission" date="2021-01" db="EMBL/GenBank/DDBJ databases">
        <authorList>
            <person name="Corre E."/>
            <person name="Pelletier E."/>
            <person name="Niang G."/>
            <person name="Scheremetjew M."/>
            <person name="Finn R."/>
            <person name="Kale V."/>
            <person name="Holt S."/>
            <person name="Cochrane G."/>
            <person name="Meng A."/>
            <person name="Brown T."/>
            <person name="Cohen L."/>
        </authorList>
    </citation>
    <scope>NUCLEOTIDE SEQUENCE</scope>
    <source>
        <strain evidence="5">CCAP1064/1</strain>
    </source>
</reference>
<keyword evidence="3 4" id="KW-0418">Kinase</keyword>
<dbReference type="PRINTS" id="PR00094">
    <property type="entry name" value="ADENYLTKNASE"/>
</dbReference>
<dbReference type="GO" id="GO:0006139">
    <property type="term" value="P:nucleobase-containing compound metabolic process"/>
    <property type="evidence" value="ECO:0007669"/>
    <property type="project" value="InterPro"/>
</dbReference>
<dbReference type="InterPro" id="IPR033690">
    <property type="entry name" value="Adenylat_kinase_CS"/>
</dbReference>
<evidence type="ECO:0000256" key="1">
    <source>
        <dbReference type="ARBA" id="ARBA00022679"/>
    </source>
</evidence>
<evidence type="ECO:0000256" key="3">
    <source>
        <dbReference type="ARBA" id="ARBA00022777"/>
    </source>
</evidence>
<dbReference type="GO" id="GO:0005524">
    <property type="term" value="F:ATP binding"/>
    <property type="evidence" value="ECO:0007669"/>
    <property type="project" value="InterPro"/>
</dbReference>
<dbReference type="AlphaFoldDB" id="A0A7S0CD45"/>
<sequence length="222" mass="24574">MATSSTATALPACQVVFVVGAPGSGKGTTCKLLTERLLDDNGRPKFAHLSARDLLREERNNGSDSELSRVINENIRKGAPVPSDVMCRLIEQGMERVHRDNNSIVRFLIDGFPRSPGNAIAWRDTISSKHLVAFALNLTCPEEILAGRLLQRGKDATDAPREDDADLTIIHERFQNFQTDTAPLLEWYNSTEGKGLLKTVASDRTDEEVYRDVARLVQNLCP</sequence>
<evidence type="ECO:0000256" key="2">
    <source>
        <dbReference type="ARBA" id="ARBA00022741"/>
    </source>
</evidence>
<organism evidence="5">
    <name type="scientific">Proboscia inermis</name>
    <dbReference type="NCBI Taxonomy" id="420281"/>
    <lineage>
        <taxon>Eukaryota</taxon>
        <taxon>Sar</taxon>
        <taxon>Stramenopiles</taxon>
        <taxon>Ochrophyta</taxon>
        <taxon>Bacillariophyta</taxon>
        <taxon>Coscinodiscophyceae</taxon>
        <taxon>Rhizosoleniophycidae</taxon>
        <taxon>Rhizosoleniales</taxon>
        <taxon>Rhizosoleniaceae</taxon>
        <taxon>Proboscia</taxon>
    </lineage>
</organism>
<dbReference type="Gene3D" id="3.40.50.300">
    <property type="entry name" value="P-loop containing nucleotide triphosphate hydrolases"/>
    <property type="match status" value="1"/>
</dbReference>
<gene>
    <name evidence="5" type="ORF">PINE0816_LOCUS14803</name>
</gene>